<dbReference type="AlphaFoldDB" id="A0A9N8HM58"/>
<comment type="caution">
    <text evidence="2">The sequence shown here is derived from an EMBL/GenBank/DDBJ whole genome shotgun (WGS) entry which is preliminary data.</text>
</comment>
<evidence type="ECO:0000313" key="2">
    <source>
        <dbReference type="EMBL" id="CAB9518891.1"/>
    </source>
</evidence>
<dbReference type="OrthoDB" id="41235at2759"/>
<evidence type="ECO:0000256" key="1">
    <source>
        <dbReference type="SAM" id="MobiDB-lite"/>
    </source>
</evidence>
<dbReference type="EMBL" id="CAICTM010000968">
    <property type="protein sequence ID" value="CAB9518891.1"/>
    <property type="molecule type" value="Genomic_DNA"/>
</dbReference>
<evidence type="ECO:0000313" key="3">
    <source>
        <dbReference type="Proteomes" id="UP001153069"/>
    </source>
</evidence>
<reference evidence="2" key="1">
    <citation type="submission" date="2020-06" db="EMBL/GenBank/DDBJ databases">
        <authorList>
            <consortium name="Plant Systems Biology data submission"/>
        </authorList>
    </citation>
    <scope>NUCLEOTIDE SEQUENCE</scope>
    <source>
        <strain evidence="2">D6</strain>
    </source>
</reference>
<protein>
    <submittedName>
        <fullName evidence="2">Uncharacterized protein</fullName>
    </submittedName>
</protein>
<accession>A0A9N8HM58</accession>
<name>A0A9N8HM58_9STRA</name>
<gene>
    <name evidence="2" type="ORF">SEMRO_970_G226340.1</name>
</gene>
<sequence>MAKASKSSTKTTPSKGKPTQAKKAKGGPTNIEKILQAVASLHALGQAKPCKKQAQAMAGIPDKKTFDTYCGTMKNKKGLIVYDKETIELTEKGREEVGPAALEVAATNDAMHDKIKEQLKNKRSREIFEILADGRAWSKDELADKMGIENNKSFGTYLSALSKYTEKTKDGKYALKDEVFPFGRPCDE</sequence>
<keyword evidence="3" id="KW-1185">Reference proteome</keyword>
<organism evidence="2 3">
    <name type="scientific">Seminavis robusta</name>
    <dbReference type="NCBI Taxonomy" id="568900"/>
    <lineage>
        <taxon>Eukaryota</taxon>
        <taxon>Sar</taxon>
        <taxon>Stramenopiles</taxon>
        <taxon>Ochrophyta</taxon>
        <taxon>Bacillariophyta</taxon>
        <taxon>Bacillariophyceae</taxon>
        <taxon>Bacillariophycidae</taxon>
        <taxon>Naviculales</taxon>
        <taxon>Naviculaceae</taxon>
        <taxon>Seminavis</taxon>
    </lineage>
</organism>
<proteinExistence type="predicted"/>
<feature type="region of interest" description="Disordered" evidence="1">
    <location>
        <begin position="1"/>
        <end position="29"/>
    </location>
</feature>
<feature type="compositionally biased region" description="Low complexity" evidence="1">
    <location>
        <begin position="1"/>
        <end position="19"/>
    </location>
</feature>
<dbReference type="Proteomes" id="UP001153069">
    <property type="component" value="Unassembled WGS sequence"/>
</dbReference>